<keyword evidence="6" id="KW-0931">ER-Golgi transport</keyword>
<accession>A0A478EDH8</accession>
<dbReference type="InterPro" id="IPR019150">
    <property type="entry name" value="Vesicle_transport_protein_Use1"/>
</dbReference>
<feature type="compositionally biased region" description="Polar residues" evidence="10">
    <location>
        <begin position="162"/>
        <end position="172"/>
    </location>
</feature>
<dbReference type="GO" id="GO:0015031">
    <property type="term" value="P:protein transport"/>
    <property type="evidence" value="ECO:0007669"/>
    <property type="project" value="UniProtKB-KW"/>
</dbReference>
<evidence type="ECO:0000256" key="8">
    <source>
        <dbReference type="ARBA" id="ARBA00022989"/>
    </source>
</evidence>
<dbReference type="PANTHER" id="PTHR13050">
    <property type="entry name" value="USE1-LIKE PROTEIN"/>
    <property type="match status" value="1"/>
</dbReference>
<evidence type="ECO:0000256" key="11">
    <source>
        <dbReference type="SAM" id="Phobius"/>
    </source>
</evidence>
<keyword evidence="7" id="KW-0653">Protein transport</keyword>
<dbReference type="PANTHER" id="PTHR13050:SF7">
    <property type="entry name" value="VESICLE TRANSPORT PROTEIN USE1"/>
    <property type="match status" value="1"/>
</dbReference>
<organism evidence="12 13">
    <name type="scientific">Talaromyces pinophilus</name>
    <name type="common">Penicillium pinophilum</name>
    <dbReference type="NCBI Taxonomy" id="128442"/>
    <lineage>
        <taxon>Eukaryota</taxon>
        <taxon>Fungi</taxon>
        <taxon>Dikarya</taxon>
        <taxon>Ascomycota</taxon>
        <taxon>Pezizomycotina</taxon>
        <taxon>Eurotiomycetes</taxon>
        <taxon>Eurotiomycetidae</taxon>
        <taxon>Eurotiales</taxon>
        <taxon>Trichocomaceae</taxon>
        <taxon>Talaromyces</taxon>
        <taxon>Talaromyces sect. Talaromyces</taxon>
    </lineage>
</organism>
<comment type="subcellular location">
    <subcellularLocation>
        <location evidence="1">Endoplasmic reticulum membrane</location>
        <topology evidence="1">Single-pass type IV membrane protein</topology>
    </subcellularLocation>
</comment>
<keyword evidence="3" id="KW-0813">Transport</keyword>
<evidence type="ECO:0000256" key="4">
    <source>
        <dbReference type="ARBA" id="ARBA00022692"/>
    </source>
</evidence>
<evidence type="ECO:0000256" key="6">
    <source>
        <dbReference type="ARBA" id="ARBA00022892"/>
    </source>
</evidence>
<keyword evidence="9 11" id="KW-0472">Membrane</keyword>
<evidence type="ECO:0000256" key="9">
    <source>
        <dbReference type="ARBA" id="ARBA00023136"/>
    </source>
</evidence>
<evidence type="ECO:0000256" key="1">
    <source>
        <dbReference type="ARBA" id="ARBA00004163"/>
    </source>
</evidence>
<evidence type="ECO:0000313" key="13">
    <source>
        <dbReference type="Proteomes" id="UP000053095"/>
    </source>
</evidence>
<dbReference type="GO" id="GO:0031201">
    <property type="term" value="C:SNARE complex"/>
    <property type="evidence" value="ECO:0007669"/>
    <property type="project" value="TreeGrafter"/>
</dbReference>
<evidence type="ECO:0000256" key="5">
    <source>
        <dbReference type="ARBA" id="ARBA00022824"/>
    </source>
</evidence>
<protein>
    <recommendedName>
        <fullName evidence="14">Synaptobrevin</fullName>
    </recommendedName>
</protein>
<keyword evidence="4 11" id="KW-0812">Transmembrane</keyword>
<evidence type="ECO:0000313" key="12">
    <source>
        <dbReference type="EMBL" id="GAM42899.1"/>
    </source>
</evidence>
<gene>
    <name evidence="12" type="ORF">TCE0_044r17283</name>
</gene>
<feature type="compositionally biased region" description="Polar residues" evidence="10">
    <location>
        <begin position="1"/>
        <end position="10"/>
    </location>
</feature>
<feature type="region of interest" description="Disordered" evidence="10">
    <location>
        <begin position="1"/>
        <end position="22"/>
    </location>
</feature>
<reference evidence="13" key="1">
    <citation type="journal article" date="2015" name="Genome Announc.">
        <title>Draft genome sequence of Talaromyces cellulolyticus strain Y-94, a source of lignocellulosic biomass-degrading enzymes.</title>
        <authorList>
            <person name="Fujii T."/>
            <person name="Koike H."/>
            <person name="Sawayama S."/>
            <person name="Yano S."/>
            <person name="Inoue H."/>
        </authorList>
    </citation>
    <scope>NUCLEOTIDE SEQUENCE [LARGE SCALE GENOMIC DNA]</scope>
    <source>
        <strain evidence="13">Y-94</strain>
    </source>
</reference>
<name>A0A478EDH8_TALPI</name>
<keyword evidence="5" id="KW-0256">Endoplasmic reticulum</keyword>
<comment type="similarity">
    <text evidence="2">Belongs to the USE1 family.</text>
</comment>
<dbReference type="EMBL" id="DF933840">
    <property type="protein sequence ID" value="GAM42899.1"/>
    <property type="molecule type" value="Genomic_DNA"/>
</dbReference>
<sequence>MARTIYQSQAIHPDQQPPSSDTDTYTVDIINLNNLLARLEQNIFLSLSAEHRPSQQSDLECVRIGANIDYAQTLIKKIERSLPAVKAPAIRHERTTDLTKKRGRYEKIKERFDWVKEDVERRTGREEEDIQDFEEDDDIWEGLAPIEKEAAAADLEPEAPNNLISSQETTTIRQRRPDKTSLLPTAPSTAAAIASGTSTSTYPGPKPTPATTAPPTDTKESALATHRTEQESLTTSLLTLASQLKSSSEAFQTSIENEKGILNRAVEGLDRNMSGMEAAGKRMGVLRRMTEGRGWWGRMIMYAWIFGLWIVALAIVYLGPKLRL</sequence>
<evidence type="ECO:0008006" key="14">
    <source>
        <dbReference type="Google" id="ProtNLM"/>
    </source>
</evidence>
<evidence type="ECO:0000256" key="10">
    <source>
        <dbReference type="SAM" id="MobiDB-lite"/>
    </source>
</evidence>
<evidence type="ECO:0000256" key="2">
    <source>
        <dbReference type="ARBA" id="ARBA00007891"/>
    </source>
</evidence>
<feature type="region of interest" description="Disordered" evidence="10">
    <location>
        <begin position="152"/>
        <end position="229"/>
    </location>
</feature>
<dbReference type="GO" id="GO:0006890">
    <property type="term" value="P:retrograde vesicle-mediated transport, Golgi to endoplasmic reticulum"/>
    <property type="evidence" value="ECO:0007669"/>
    <property type="project" value="TreeGrafter"/>
</dbReference>
<dbReference type="GO" id="GO:0005789">
    <property type="term" value="C:endoplasmic reticulum membrane"/>
    <property type="evidence" value="ECO:0007669"/>
    <property type="project" value="UniProtKB-SubCell"/>
</dbReference>
<dbReference type="Proteomes" id="UP000053095">
    <property type="component" value="Unassembled WGS sequence"/>
</dbReference>
<proteinExistence type="inferred from homology"/>
<keyword evidence="8 11" id="KW-1133">Transmembrane helix</keyword>
<feature type="transmembrane region" description="Helical" evidence="11">
    <location>
        <begin position="295"/>
        <end position="318"/>
    </location>
</feature>
<evidence type="ECO:0000256" key="3">
    <source>
        <dbReference type="ARBA" id="ARBA00022448"/>
    </source>
</evidence>
<feature type="compositionally biased region" description="Low complexity" evidence="10">
    <location>
        <begin position="180"/>
        <end position="216"/>
    </location>
</feature>
<dbReference type="CDD" id="cd15860">
    <property type="entry name" value="SNARE_USE1"/>
    <property type="match status" value="1"/>
</dbReference>
<keyword evidence="13" id="KW-1185">Reference proteome</keyword>
<dbReference type="AlphaFoldDB" id="A0A478EDH8"/>
<evidence type="ECO:0000256" key="7">
    <source>
        <dbReference type="ARBA" id="ARBA00022927"/>
    </source>
</evidence>
<dbReference type="GO" id="GO:0005484">
    <property type="term" value="F:SNAP receptor activity"/>
    <property type="evidence" value="ECO:0007669"/>
    <property type="project" value="TreeGrafter"/>
</dbReference>